<feature type="binding site" evidence="6">
    <location>
        <position position="66"/>
    </location>
    <ligand>
        <name>S-adenosyl-L-methionine</name>
        <dbReference type="ChEBI" id="CHEBI:59789"/>
    </ligand>
</feature>
<dbReference type="PANTHER" id="PTHR11265">
    <property type="entry name" value="S-ADENOSYL-METHYLTRANSFERASE MRAW"/>
    <property type="match status" value="1"/>
</dbReference>
<evidence type="ECO:0000256" key="4">
    <source>
        <dbReference type="ARBA" id="ARBA00022679"/>
    </source>
</evidence>
<evidence type="ECO:0000256" key="5">
    <source>
        <dbReference type="ARBA" id="ARBA00022691"/>
    </source>
</evidence>
<dbReference type="Pfam" id="PF01795">
    <property type="entry name" value="Methyltransf_5"/>
    <property type="match status" value="1"/>
</dbReference>
<dbReference type="GO" id="GO:0005737">
    <property type="term" value="C:cytoplasm"/>
    <property type="evidence" value="ECO:0007669"/>
    <property type="project" value="UniProtKB-SubCell"/>
</dbReference>
<dbReference type="AlphaFoldDB" id="A0A8J7AFF8"/>
<dbReference type="SUPFAM" id="SSF81799">
    <property type="entry name" value="Putative methyltransferase TM0872, insert domain"/>
    <property type="match status" value="1"/>
</dbReference>
<evidence type="ECO:0000256" key="1">
    <source>
        <dbReference type="ARBA" id="ARBA00010396"/>
    </source>
</evidence>
<evidence type="ECO:0000256" key="3">
    <source>
        <dbReference type="ARBA" id="ARBA00022603"/>
    </source>
</evidence>
<dbReference type="NCBIfam" id="TIGR00006">
    <property type="entry name" value="16S rRNA (cytosine(1402)-N(4))-methyltransferase RsmH"/>
    <property type="match status" value="1"/>
</dbReference>
<dbReference type="EC" id="2.1.1.199" evidence="6"/>
<accession>A0A8J7AFF8</accession>
<keyword evidence="4 6" id="KW-0808">Transferase</keyword>
<organism evidence="8 9">
    <name type="scientific">Vasconcelosia minhoensis LEGE 07310</name>
    <dbReference type="NCBI Taxonomy" id="915328"/>
    <lineage>
        <taxon>Bacteria</taxon>
        <taxon>Bacillati</taxon>
        <taxon>Cyanobacteriota</taxon>
        <taxon>Cyanophyceae</taxon>
        <taxon>Nodosilineales</taxon>
        <taxon>Cymatolegaceae</taxon>
        <taxon>Vasconcelosia</taxon>
        <taxon>Vasconcelosia minhoensis</taxon>
    </lineage>
</organism>
<dbReference type="GO" id="GO:0071424">
    <property type="term" value="F:rRNA (cytosine-N4-)-methyltransferase activity"/>
    <property type="evidence" value="ECO:0007669"/>
    <property type="project" value="UniProtKB-UniRule"/>
</dbReference>
<keyword evidence="3 6" id="KW-0489">Methyltransferase</keyword>
<dbReference type="HAMAP" id="MF_01007">
    <property type="entry name" value="16SrRNA_methyltr_H"/>
    <property type="match status" value="1"/>
</dbReference>
<comment type="subcellular location">
    <subcellularLocation>
        <location evidence="6">Cytoplasm</location>
    </subcellularLocation>
</comment>
<keyword evidence="9" id="KW-1185">Reference proteome</keyword>
<dbReference type="Gene3D" id="1.10.150.170">
    <property type="entry name" value="Putative methyltransferase TM0872, insert domain"/>
    <property type="match status" value="1"/>
</dbReference>
<dbReference type="InterPro" id="IPR002903">
    <property type="entry name" value="RsmH"/>
</dbReference>
<feature type="binding site" evidence="6">
    <location>
        <begin position="45"/>
        <end position="47"/>
    </location>
    <ligand>
        <name>S-adenosyl-L-methionine</name>
        <dbReference type="ChEBI" id="CHEBI:59789"/>
    </ligand>
</feature>
<evidence type="ECO:0000313" key="8">
    <source>
        <dbReference type="EMBL" id="MBE9076513.1"/>
    </source>
</evidence>
<gene>
    <name evidence="6 8" type="primary">rsmH</name>
    <name evidence="8" type="ORF">IQ241_04250</name>
</gene>
<dbReference type="RefSeq" id="WP_193905172.1">
    <property type="nucleotide sequence ID" value="NZ_JADEXG010000006.1"/>
</dbReference>
<feature type="binding site" evidence="6">
    <location>
        <position position="93"/>
    </location>
    <ligand>
        <name>S-adenosyl-L-methionine</name>
        <dbReference type="ChEBI" id="CHEBI:59789"/>
    </ligand>
</feature>
<comment type="catalytic activity">
    <reaction evidence="6">
        <text>cytidine(1402) in 16S rRNA + S-adenosyl-L-methionine = N(4)-methylcytidine(1402) in 16S rRNA + S-adenosyl-L-homocysteine + H(+)</text>
        <dbReference type="Rhea" id="RHEA:42928"/>
        <dbReference type="Rhea" id="RHEA-COMP:10286"/>
        <dbReference type="Rhea" id="RHEA-COMP:10287"/>
        <dbReference type="ChEBI" id="CHEBI:15378"/>
        <dbReference type="ChEBI" id="CHEBI:57856"/>
        <dbReference type="ChEBI" id="CHEBI:59789"/>
        <dbReference type="ChEBI" id="CHEBI:74506"/>
        <dbReference type="ChEBI" id="CHEBI:82748"/>
        <dbReference type="EC" id="2.1.1.199"/>
    </reaction>
</comment>
<keyword evidence="6" id="KW-0963">Cytoplasm</keyword>
<evidence type="ECO:0000313" key="9">
    <source>
        <dbReference type="Proteomes" id="UP000636505"/>
    </source>
</evidence>
<feature type="region of interest" description="Disordered" evidence="7">
    <location>
        <begin position="279"/>
        <end position="301"/>
    </location>
</feature>
<comment type="function">
    <text evidence="6">Specifically methylates the N4 position of cytidine in position 1402 (C1402) of 16S rRNA.</text>
</comment>
<feature type="binding site" evidence="6">
    <location>
        <position position="116"/>
    </location>
    <ligand>
        <name>S-adenosyl-L-methionine</name>
        <dbReference type="ChEBI" id="CHEBI:59789"/>
    </ligand>
</feature>
<dbReference type="InterPro" id="IPR029063">
    <property type="entry name" value="SAM-dependent_MTases_sf"/>
</dbReference>
<evidence type="ECO:0000256" key="2">
    <source>
        <dbReference type="ARBA" id="ARBA00022552"/>
    </source>
</evidence>
<protein>
    <recommendedName>
        <fullName evidence="6">Ribosomal RNA small subunit methyltransferase H</fullName>
        <ecNumber evidence="6">2.1.1.199</ecNumber>
    </recommendedName>
    <alternativeName>
        <fullName evidence="6">16S rRNA m(4)C1402 methyltransferase</fullName>
    </alternativeName>
    <alternativeName>
        <fullName evidence="6">rRNA (cytosine-N(4)-)-methyltransferase RsmH</fullName>
    </alternativeName>
</protein>
<keyword evidence="2 6" id="KW-0698">rRNA processing</keyword>
<dbReference type="Gene3D" id="3.40.50.150">
    <property type="entry name" value="Vaccinia Virus protein VP39"/>
    <property type="match status" value="1"/>
</dbReference>
<dbReference type="PIRSF" id="PIRSF004486">
    <property type="entry name" value="MraW"/>
    <property type="match status" value="1"/>
</dbReference>
<keyword evidence="5 6" id="KW-0949">S-adenosyl-L-methionine</keyword>
<proteinExistence type="inferred from homology"/>
<sequence length="301" mass="33273">MVSPEVLSEEGNPPFSHVPVLSQPVIAALQPQPGGRYLDATVGGAGHSRLILQAVPTGEIKLVAIDRDGAALAAAQERLAAFSDRVSFWRGNFAEYAPGSLKFDGILADLGVSSAHLDQAERGFSFRQSASLDMRMDQRQALTAAEIVNHWEEKALADTFYQYGEERLSRRIARRIVEQRPFQTTVELADAIAYSVPAKYRHGRIHPATRVFQALRIAVNQELAGLETFLAKAPDWLRPGGRLVVISFHSLEDRIVKHTLRGDERIQVITKKPIVATSAEISENPRSRSAKLRIGERKPPE</sequence>
<reference evidence="8" key="1">
    <citation type="submission" date="2020-10" db="EMBL/GenBank/DDBJ databases">
        <authorList>
            <person name="Castelo-Branco R."/>
            <person name="Eusebio N."/>
            <person name="Adriana R."/>
            <person name="Vieira A."/>
            <person name="Brugerolle De Fraissinette N."/>
            <person name="Rezende De Castro R."/>
            <person name="Schneider M.P."/>
            <person name="Vasconcelos V."/>
            <person name="Leao P.N."/>
        </authorList>
    </citation>
    <scope>NUCLEOTIDE SEQUENCE</scope>
    <source>
        <strain evidence="8">LEGE 07310</strain>
    </source>
</reference>
<comment type="caution">
    <text evidence="8">The sequence shown here is derived from an EMBL/GenBank/DDBJ whole genome shotgun (WGS) entry which is preliminary data.</text>
</comment>
<evidence type="ECO:0000256" key="7">
    <source>
        <dbReference type="SAM" id="MobiDB-lite"/>
    </source>
</evidence>
<dbReference type="PANTHER" id="PTHR11265:SF0">
    <property type="entry name" value="12S RRNA N4-METHYLCYTIDINE METHYLTRANSFERASE"/>
    <property type="match status" value="1"/>
</dbReference>
<dbReference type="GO" id="GO:0070475">
    <property type="term" value="P:rRNA base methylation"/>
    <property type="evidence" value="ECO:0007669"/>
    <property type="project" value="UniProtKB-UniRule"/>
</dbReference>
<dbReference type="SUPFAM" id="SSF53335">
    <property type="entry name" value="S-adenosyl-L-methionine-dependent methyltransferases"/>
    <property type="match status" value="1"/>
</dbReference>
<dbReference type="InterPro" id="IPR023397">
    <property type="entry name" value="SAM-dep_MeTrfase_MraW_recog"/>
</dbReference>
<comment type="similarity">
    <text evidence="1 6">Belongs to the methyltransferase superfamily. RsmH family.</text>
</comment>
<feature type="binding site" evidence="6">
    <location>
        <position position="109"/>
    </location>
    <ligand>
        <name>S-adenosyl-L-methionine</name>
        <dbReference type="ChEBI" id="CHEBI:59789"/>
    </ligand>
</feature>
<evidence type="ECO:0000256" key="6">
    <source>
        <dbReference type="HAMAP-Rule" id="MF_01007"/>
    </source>
</evidence>
<dbReference type="Proteomes" id="UP000636505">
    <property type="component" value="Unassembled WGS sequence"/>
</dbReference>
<dbReference type="EMBL" id="JADEXG010000006">
    <property type="protein sequence ID" value="MBE9076513.1"/>
    <property type="molecule type" value="Genomic_DNA"/>
</dbReference>
<name>A0A8J7AFF8_9CYAN</name>